<feature type="region of interest" description="Disordered" evidence="1">
    <location>
        <begin position="15"/>
        <end position="93"/>
    </location>
</feature>
<name>A0A9P6I1X7_9PEZI</name>
<dbReference type="AlphaFoldDB" id="A0A9P6I1X7"/>
<evidence type="ECO:0000256" key="1">
    <source>
        <dbReference type="SAM" id="MobiDB-lite"/>
    </source>
</evidence>
<gene>
    <name evidence="2" type="ORF">CkaCkLH20_10023</name>
</gene>
<dbReference type="GeneID" id="62165812"/>
<feature type="region of interest" description="Disordered" evidence="1">
    <location>
        <begin position="123"/>
        <end position="152"/>
    </location>
</feature>
<sequence>MALVSKMAPMAPMAATIPATNDYPAPAVTTNTTATKKRKQSSDTSGNEDTTKSRKRTRLTSPCYCYTKAPKKNETNPVTPPRQKKQIEKLPVNYPFATTDEQIDLWTPEEIEEREEALLERRKEFEESLAAQYDTSDDESPEEDTSEDQIPFEEHARMYYAVPEKDRVYLYDVLFNKSYLKRSGRESS</sequence>
<feature type="compositionally biased region" description="Acidic residues" evidence="1">
    <location>
        <begin position="135"/>
        <end position="151"/>
    </location>
</feature>
<dbReference type="Proteomes" id="UP000781932">
    <property type="component" value="Unassembled WGS sequence"/>
</dbReference>
<accession>A0A9P6I1X7</accession>
<dbReference type="RefSeq" id="XP_038741987.1">
    <property type="nucleotide sequence ID" value="XM_038892738.1"/>
</dbReference>
<protein>
    <submittedName>
        <fullName evidence="2">Uncharacterized protein</fullName>
    </submittedName>
</protein>
<feature type="compositionally biased region" description="Low complexity" evidence="1">
    <location>
        <begin position="15"/>
        <end position="34"/>
    </location>
</feature>
<reference evidence="2" key="1">
    <citation type="submission" date="2020-03" db="EMBL/GenBank/DDBJ databases">
        <authorList>
            <person name="He L."/>
        </authorList>
    </citation>
    <scope>NUCLEOTIDE SEQUENCE</scope>
    <source>
        <strain evidence="2">CkLH20</strain>
    </source>
</reference>
<keyword evidence="3" id="KW-1185">Reference proteome</keyword>
<comment type="caution">
    <text evidence="2">The sequence shown here is derived from an EMBL/GenBank/DDBJ whole genome shotgun (WGS) entry which is preliminary data.</text>
</comment>
<proteinExistence type="predicted"/>
<organism evidence="2 3">
    <name type="scientific">Colletotrichum karsti</name>
    <dbReference type="NCBI Taxonomy" id="1095194"/>
    <lineage>
        <taxon>Eukaryota</taxon>
        <taxon>Fungi</taxon>
        <taxon>Dikarya</taxon>
        <taxon>Ascomycota</taxon>
        <taxon>Pezizomycotina</taxon>
        <taxon>Sordariomycetes</taxon>
        <taxon>Hypocreomycetidae</taxon>
        <taxon>Glomerellales</taxon>
        <taxon>Glomerellaceae</taxon>
        <taxon>Colletotrichum</taxon>
        <taxon>Colletotrichum boninense species complex</taxon>
    </lineage>
</organism>
<reference evidence="2" key="2">
    <citation type="submission" date="2020-11" db="EMBL/GenBank/DDBJ databases">
        <title>Whole genome sequencing of Colletotrichum sp.</title>
        <authorList>
            <person name="Li H."/>
        </authorList>
    </citation>
    <scope>NUCLEOTIDE SEQUENCE</scope>
    <source>
        <strain evidence="2">CkLH20</strain>
    </source>
</reference>
<evidence type="ECO:0000313" key="2">
    <source>
        <dbReference type="EMBL" id="KAF9872526.1"/>
    </source>
</evidence>
<evidence type="ECO:0000313" key="3">
    <source>
        <dbReference type="Proteomes" id="UP000781932"/>
    </source>
</evidence>
<dbReference type="EMBL" id="JAATWM020000037">
    <property type="protein sequence ID" value="KAF9872526.1"/>
    <property type="molecule type" value="Genomic_DNA"/>
</dbReference>